<evidence type="ECO:0000256" key="4">
    <source>
        <dbReference type="ARBA" id="ARBA00022840"/>
    </source>
</evidence>
<dbReference type="InterPro" id="IPR000719">
    <property type="entry name" value="Prot_kinase_dom"/>
</dbReference>
<evidence type="ECO:0000256" key="5">
    <source>
        <dbReference type="PROSITE-ProRule" id="PRU10141"/>
    </source>
</evidence>
<feature type="binding site" evidence="5">
    <location>
        <position position="36"/>
    </location>
    <ligand>
        <name>ATP</name>
        <dbReference type="ChEBI" id="CHEBI:30616"/>
    </ligand>
</feature>
<sequence>MPVRIGPYQVSAFLGQGGMGSVYLARTRGGRSVAVKVIRPELAREPRFRSRFAREVTAAKAVSGAYTASVVEADTECEEPWLATVFVPGPSLWEAVRVGGTFTPDRVRQLGAGLAEALADIHAAGIVHRDLKPQNVLMNAEGPRVIDFGIAHVTDLPPLTDPDSLLGTPHFMSPEQITGGVLSPASDVFSLGLVLAFAASEQGPFGTGNNAQLLYRIVHTEPDMSALPQELRLLVAACLAKRPDRRPTPAELLDALGTRAADPDTPTLPAVPRPYTPTVWAPPARPGEGGGDFAWNAQALLADGLTDALVIEAAGHDT</sequence>
<evidence type="ECO:0000313" key="7">
    <source>
        <dbReference type="EMBL" id="MFC4501673.1"/>
    </source>
</evidence>
<dbReference type="Gene3D" id="1.10.510.10">
    <property type="entry name" value="Transferase(Phosphotransferase) domain 1"/>
    <property type="match status" value="1"/>
</dbReference>
<protein>
    <submittedName>
        <fullName evidence="7">Serine/threonine-protein kinase</fullName>
        <ecNumber evidence="7">2.7.11.1</ecNumber>
    </submittedName>
</protein>
<dbReference type="PROSITE" id="PS00108">
    <property type="entry name" value="PROTEIN_KINASE_ST"/>
    <property type="match status" value="1"/>
</dbReference>
<proteinExistence type="predicted"/>
<name>A0ABV9AT60_9ACTN</name>
<accession>A0ABV9AT60</accession>
<keyword evidence="4 5" id="KW-0067">ATP-binding</keyword>
<evidence type="ECO:0000313" key="8">
    <source>
        <dbReference type="Proteomes" id="UP001595839"/>
    </source>
</evidence>
<keyword evidence="8" id="KW-1185">Reference proteome</keyword>
<dbReference type="Proteomes" id="UP001595839">
    <property type="component" value="Unassembled WGS sequence"/>
</dbReference>
<dbReference type="EC" id="2.7.11.1" evidence="7"/>
<feature type="domain" description="Protein kinase" evidence="6">
    <location>
        <begin position="8"/>
        <end position="268"/>
    </location>
</feature>
<dbReference type="PANTHER" id="PTHR43289:SF34">
    <property type="entry name" value="SERINE_THREONINE-PROTEIN KINASE YBDM-RELATED"/>
    <property type="match status" value="1"/>
</dbReference>
<dbReference type="Gene3D" id="3.30.200.20">
    <property type="entry name" value="Phosphorylase Kinase, domain 1"/>
    <property type="match status" value="1"/>
</dbReference>
<dbReference type="RefSeq" id="WP_381164562.1">
    <property type="nucleotide sequence ID" value="NZ_JBHSFK010000011.1"/>
</dbReference>
<evidence type="ECO:0000256" key="2">
    <source>
        <dbReference type="ARBA" id="ARBA00022741"/>
    </source>
</evidence>
<dbReference type="SMART" id="SM00220">
    <property type="entry name" value="S_TKc"/>
    <property type="match status" value="1"/>
</dbReference>
<keyword evidence="3 7" id="KW-0418">Kinase</keyword>
<dbReference type="GO" id="GO:0004674">
    <property type="term" value="F:protein serine/threonine kinase activity"/>
    <property type="evidence" value="ECO:0007669"/>
    <property type="project" value="UniProtKB-EC"/>
</dbReference>
<dbReference type="SUPFAM" id="SSF56112">
    <property type="entry name" value="Protein kinase-like (PK-like)"/>
    <property type="match status" value="1"/>
</dbReference>
<keyword evidence="2 5" id="KW-0547">Nucleotide-binding</keyword>
<dbReference type="PANTHER" id="PTHR43289">
    <property type="entry name" value="MITOGEN-ACTIVATED PROTEIN KINASE KINASE KINASE 20-RELATED"/>
    <property type="match status" value="1"/>
</dbReference>
<evidence type="ECO:0000256" key="3">
    <source>
        <dbReference type="ARBA" id="ARBA00022777"/>
    </source>
</evidence>
<gene>
    <name evidence="7" type="ORF">ACFPIH_19405</name>
</gene>
<reference evidence="8" key="1">
    <citation type="journal article" date="2019" name="Int. J. Syst. Evol. Microbiol.">
        <title>The Global Catalogue of Microorganisms (GCM) 10K type strain sequencing project: providing services to taxonomists for standard genome sequencing and annotation.</title>
        <authorList>
            <consortium name="The Broad Institute Genomics Platform"/>
            <consortium name="The Broad Institute Genome Sequencing Center for Infectious Disease"/>
            <person name="Wu L."/>
            <person name="Ma J."/>
        </authorList>
    </citation>
    <scope>NUCLEOTIDE SEQUENCE [LARGE SCALE GENOMIC DNA]</scope>
    <source>
        <strain evidence="8">CGMCC 4.7177</strain>
    </source>
</reference>
<keyword evidence="1 7" id="KW-0808">Transferase</keyword>
<dbReference type="EMBL" id="JBHSFK010000011">
    <property type="protein sequence ID" value="MFC4501673.1"/>
    <property type="molecule type" value="Genomic_DNA"/>
</dbReference>
<dbReference type="InterPro" id="IPR011009">
    <property type="entry name" value="Kinase-like_dom_sf"/>
</dbReference>
<dbReference type="Pfam" id="PF00069">
    <property type="entry name" value="Pkinase"/>
    <property type="match status" value="1"/>
</dbReference>
<dbReference type="PROSITE" id="PS00107">
    <property type="entry name" value="PROTEIN_KINASE_ATP"/>
    <property type="match status" value="1"/>
</dbReference>
<dbReference type="CDD" id="cd14014">
    <property type="entry name" value="STKc_PknB_like"/>
    <property type="match status" value="1"/>
</dbReference>
<organism evidence="7 8">
    <name type="scientific">Streptomyces vulcanius</name>
    <dbReference type="NCBI Taxonomy" id="1441876"/>
    <lineage>
        <taxon>Bacteria</taxon>
        <taxon>Bacillati</taxon>
        <taxon>Actinomycetota</taxon>
        <taxon>Actinomycetes</taxon>
        <taxon>Kitasatosporales</taxon>
        <taxon>Streptomycetaceae</taxon>
        <taxon>Streptomyces</taxon>
    </lineage>
</organism>
<dbReference type="PROSITE" id="PS50011">
    <property type="entry name" value="PROTEIN_KINASE_DOM"/>
    <property type="match status" value="1"/>
</dbReference>
<comment type="caution">
    <text evidence="7">The sequence shown here is derived from an EMBL/GenBank/DDBJ whole genome shotgun (WGS) entry which is preliminary data.</text>
</comment>
<evidence type="ECO:0000256" key="1">
    <source>
        <dbReference type="ARBA" id="ARBA00022679"/>
    </source>
</evidence>
<evidence type="ECO:0000259" key="6">
    <source>
        <dbReference type="PROSITE" id="PS50011"/>
    </source>
</evidence>
<dbReference type="InterPro" id="IPR017441">
    <property type="entry name" value="Protein_kinase_ATP_BS"/>
</dbReference>
<dbReference type="InterPro" id="IPR008271">
    <property type="entry name" value="Ser/Thr_kinase_AS"/>
</dbReference>